<comment type="caution">
    <text evidence="2">The sequence shown here is derived from an EMBL/GenBank/DDBJ whole genome shotgun (WGS) entry which is preliminary data.</text>
</comment>
<dbReference type="SUPFAM" id="SSF55729">
    <property type="entry name" value="Acyl-CoA N-acyltransferases (Nat)"/>
    <property type="match status" value="1"/>
</dbReference>
<reference evidence="2 3" key="1">
    <citation type="submission" date="2020-08" db="EMBL/GenBank/DDBJ databases">
        <title>A Genomic Blueprint of the Chicken Gut Microbiome.</title>
        <authorList>
            <person name="Gilroy R."/>
            <person name="Ravi A."/>
            <person name="Getino M."/>
            <person name="Pursley I."/>
            <person name="Horton D.L."/>
            <person name="Alikhan N.-F."/>
            <person name="Baker D."/>
            <person name="Gharbi K."/>
            <person name="Hall N."/>
            <person name="Watson M."/>
            <person name="Adriaenssens E.M."/>
            <person name="Foster-Nyarko E."/>
            <person name="Jarju S."/>
            <person name="Secka A."/>
            <person name="Antonio M."/>
            <person name="Oren A."/>
            <person name="Chaudhuri R."/>
            <person name="La Ragione R.M."/>
            <person name="Hildebrand F."/>
            <person name="Pallen M.J."/>
        </authorList>
    </citation>
    <scope>NUCLEOTIDE SEQUENCE [LARGE SCALE GENOMIC DNA]</scope>
    <source>
        <strain evidence="2 3">Sa5YUA1</strain>
    </source>
</reference>
<name>A0ABR8QN94_9BACI</name>
<gene>
    <name evidence="2" type="ORF">H9655_08045</name>
</gene>
<evidence type="ECO:0000313" key="3">
    <source>
        <dbReference type="Proteomes" id="UP000657931"/>
    </source>
</evidence>
<dbReference type="RefSeq" id="WP_191812761.1">
    <property type="nucleotide sequence ID" value="NZ_JACSQT010000003.1"/>
</dbReference>
<feature type="domain" description="N-acetyltransferase" evidence="1">
    <location>
        <begin position="2"/>
        <end position="169"/>
    </location>
</feature>
<dbReference type="Gene3D" id="3.40.630.30">
    <property type="match status" value="1"/>
</dbReference>
<evidence type="ECO:0000259" key="1">
    <source>
        <dbReference type="PROSITE" id="PS51186"/>
    </source>
</evidence>
<dbReference type="Proteomes" id="UP000657931">
    <property type="component" value="Unassembled WGS sequence"/>
</dbReference>
<dbReference type="EMBL" id="JACSQT010000003">
    <property type="protein sequence ID" value="MBD7936980.1"/>
    <property type="molecule type" value="Genomic_DNA"/>
</dbReference>
<keyword evidence="3" id="KW-1185">Reference proteome</keyword>
<dbReference type="InterPro" id="IPR016181">
    <property type="entry name" value="Acyl_CoA_acyltransferase"/>
</dbReference>
<dbReference type="Pfam" id="PF00583">
    <property type="entry name" value="Acetyltransf_1"/>
    <property type="match status" value="1"/>
</dbReference>
<protein>
    <submittedName>
        <fullName evidence="2">GNAT family N-acetyltransferase</fullName>
    </submittedName>
</protein>
<dbReference type="InterPro" id="IPR000182">
    <property type="entry name" value="GNAT_dom"/>
</dbReference>
<accession>A0ABR8QN94</accession>
<proteinExistence type="predicted"/>
<sequence length="169" mass="19150">MIKIMQANSTHVNGIIKVCSDGYRATYKDLYTKEYIESVISDFYNVARISAEVETRNRQWGGYFVAVDNEHVIGAGGGGLTGEGIGEIFVLYLDPTRKNQGIGTKLLHAITKQQKEIYGVKEQWVSVQKGNRMGIPFYEAKGFVLQHEQKGWYNKGQGEYKTLRYARDI</sequence>
<dbReference type="PROSITE" id="PS51186">
    <property type="entry name" value="GNAT"/>
    <property type="match status" value="1"/>
</dbReference>
<organism evidence="2 3">
    <name type="scientific">Cytobacillus stercorigallinarum</name>
    <dbReference type="NCBI Taxonomy" id="2762240"/>
    <lineage>
        <taxon>Bacteria</taxon>
        <taxon>Bacillati</taxon>
        <taxon>Bacillota</taxon>
        <taxon>Bacilli</taxon>
        <taxon>Bacillales</taxon>
        <taxon>Bacillaceae</taxon>
        <taxon>Cytobacillus</taxon>
    </lineage>
</organism>
<evidence type="ECO:0000313" key="2">
    <source>
        <dbReference type="EMBL" id="MBD7936980.1"/>
    </source>
</evidence>